<keyword evidence="3" id="KW-1185">Reference proteome</keyword>
<gene>
    <name evidence="2" type="ORF">EVAR_32197_1</name>
</gene>
<evidence type="ECO:0000313" key="2">
    <source>
        <dbReference type="EMBL" id="GBP43631.1"/>
    </source>
</evidence>
<proteinExistence type="predicted"/>
<organism evidence="2 3">
    <name type="scientific">Eumeta variegata</name>
    <name type="common">Bagworm moth</name>
    <name type="synonym">Eumeta japonica</name>
    <dbReference type="NCBI Taxonomy" id="151549"/>
    <lineage>
        <taxon>Eukaryota</taxon>
        <taxon>Metazoa</taxon>
        <taxon>Ecdysozoa</taxon>
        <taxon>Arthropoda</taxon>
        <taxon>Hexapoda</taxon>
        <taxon>Insecta</taxon>
        <taxon>Pterygota</taxon>
        <taxon>Neoptera</taxon>
        <taxon>Endopterygota</taxon>
        <taxon>Lepidoptera</taxon>
        <taxon>Glossata</taxon>
        <taxon>Ditrysia</taxon>
        <taxon>Tineoidea</taxon>
        <taxon>Psychidae</taxon>
        <taxon>Oiketicinae</taxon>
        <taxon>Eumeta</taxon>
    </lineage>
</organism>
<comment type="caution">
    <text evidence="2">The sequence shown here is derived from an EMBL/GenBank/DDBJ whole genome shotgun (WGS) entry which is preliminary data.</text>
</comment>
<sequence>MIGYINVWVGVTRDREWRPEQSLSVFEQVHIGMRTQSSRVAEGTGIARESLSELTSGSPIVSGEDKFSYRGIRSSKLDCGDEVRHRLRLVPWRGETKTEKFRFSTLNLCEGMDDKIDDVCEQMKDRRPDILCVNKTKEKGSGGAIKRGSFDIYWSGIDQSCRECLGVGSILLEKLSECVNGYECRDTFIYLAERRRQKHDILNNYRRSVEKQSVGHESTMTSTLMSWGILDRHMTGSTLMMERKRMISLHGVSSRFIRALQRLYGAQRRPAPAASARVEAPIKSLARAAALDGTQIRGHPRFAWRRGRSPRHRAACCDPRLLRNAINHGLRRPFGGSNNFQVNINKLTINEILEAESLALYDYLNSGRPQTGNSVIIGPDRGLSRSGHKNPRCPRAAQRGLTALSSTS</sequence>
<dbReference type="EMBL" id="BGZK01000439">
    <property type="protein sequence ID" value="GBP43631.1"/>
    <property type="molecule type" value="Genomic_DNA"/>
</dbReference>
<evidence type="ECO:0000256" key="1">
    <source>
        <dbReference type="SAM" id="MobiDB-lite"/>
    </source>
</evidence>
<dbReference type="Proteomes" id="UP000299102">
    <property type="component" value="Unassembled WGS sequence"/>
</dbReference>
<accession>A0A4C1VXT0</accession>
<evidence type="ECO:0000313" key="3">
    <source>
        <dbReference type="Proteomes" id="UP000299102"/>
    </source>
</evidence>
<feature type="region of interest" description="Disordered" evidence="1">
    <location>
        <begin position="379"/>
        <end position="408"/>
    </location>
</feature>
<name>A0A4C1VXT0_EUMVA</name>
<protein>
    <submittedName>
        <fullName evidence="2">Uncharacterized protein</fullName>
    </submittedName>
</protein>
<dbReference type="OrthoDB" id="418748at2759"/>
<reference evidence="2 3" key="1">
    <citation type="journal article" date="2019" name="Commun. Biol.">
        <title>The bagworm genome reveals a unique fibroin gene that provides high tensile strength.</title>
        <authorList>
            <person name="Kono N."/>
            <person name="Nakamura H."/>
            <person name="Ohtoshi R."/>
            <person name="Tomita M."/>
            <person name="Numata K."/>
            <person name="Arakawa K."/>
        </authorList>
    </citation>
    <scope>NUCLEOTIDE SEQUENCE [LARGE SCALE GENOMIC DNA]</scope>
</reference>
<dbReference type="AlphaFoldDB" id="A0A4C1VXT0"/>